<name>A0A328Q760_9EURY</name>
<dbReference type="GeneID" id="3856123"/>
<dbReference type="Pfam" id="PF02596">
    <property type="entry name" value="DUF169"/>
    <property type="match status" value="2"/>
</dbReference>
<evidence type="ECO:0000313" key="1">
    <source>
        <dbReference type="EMBL" id="RAP02589.1"/>
    </source>
</evidence>
<dbReference type="PANTHER" id="PTHR37954">
    <property type="entry name" value="BLL4979 PROTEIN"/>
    <property type="match status" value="1"/>
</dbReference>
<dbReference type="Proteomes" id="UP000248557">
    <property type="component" value="Unassembled WGS sequence"/>
</dbReference>
<dbReference type="PANTHER" id="PTHR37954:SF3">
    <property type="entry name" value="DUF169 DOMAIN-CONTAINING PROTEIN"/>
    <property type="match status" value="1"/>
</dbReference>
<dbReference type="RefSeq" id="WP_011406866.1">
    <property type="nucleotide sequence ID" value="NZ_LR698975.1"/>
</dbReference>
<dbReference type="EMBL" id="NGJK01000081">
    <property type="protein sequence ID" value="RAP02589.1"/>
    <property type="molecule type" value="Genomic_DNA"/>
</dbReference>
<reference evidence="1 2" key="1">
    <citation type="submission" date="2017-05" db="EMBL/GenBank/DDBJ databases">
        <title>Host range expansion of the Methanosphaera genus to humans and monogastric animals involves recent and extensive reduction in genome content.</title>
        <authorList>
            <person name="Hoedt E.C."/>
            <person name="Volmer J.G."/>
            <person name="Parks D.H."/>
            <person name="Rosewarne C.P."/>
            <person name="Denman S.E."/>
            <person name="Mcsweeney C.S."/>
            <person name="O Cuiv P."/>
            <person name="Hugenholtz P."/>
            <person name="Tyson G.W."/>
            <person name="Morrison M."/>
        </authorList>
    </citation>
    <scope>NUCLEOTIDE SEQUENCE [LARGE SCALE GENOMIC DNA]</scope>
    <source>
        <strain evidence="1 2">PA5</strain>
    </source>
</reference>
<sequence>MSQDKNKEYKEIGEKLKILLKLDKNPVAIKLFESIDEVDKILPKHEDKARHCQMVYEAASEGSSFYATLDEQECLVGASVLGLSDNKVKVASIETPMKAIAYAPLQKANFDVDVIILYTTVMQAFDFTTIYRQATGKRFEADFAATQALCSEAVVIPYQNKKPNMSLGCKGSRSSTGFKPDEVVIALTVEDAEEIMNYI</sequence>
<protein>
    <submittedName>
        <fullName evidence="1">Uncharacterized protein</fullName>
    </submittedName>
</protein>
<organism evidence="1 2">
    <name type="scientific">Methanosphaera stadtmanae</name>
    <dbReference type="NCBI Taxonomy" id="2317"/>
    <lineage>
        <taxon>Archaea</taxon>
        <taxon>Methanobacteriati</taxon>
        <taxon>Methanobacteriota</taxon>
        <taxon>Methanomada group</taxon>
        <taxon>Methanobacteria</taxon>
        <taxon>Methanobacteriales</taxon>
        <taxon>Methanobacteriaceae</taxon>
        <taxon>Methanosphaera</taxon>
    </lineage>
</organism>
<dbReference type="InterPro" id="IPR003748">
    <property type="entry name" value="DUF169"/>
</dbReference>
<accession>A0A328Q760</accession>
<gene>
    <name evidence="1" type="ORF">CA615_06420</name>
</gene>
<dbReference type="AlphaFoldDB" id="A0A328Q760"/>
<evidence type="ECO:0000313" key="2">
    <source>
        <dbReference type="Proteomes" id="UP000248557"/>
    </source>
</evidence>
<dbReference type="OMA" id="SFGCYGA"/>
<comment type="caution">
    <text evidence="1">The sequence shown here is derived from an EMBL/GenBank/DDBJ whole genome shotgun (WGS) entry which is preliminary data.</text>
</comment>
<proteinExistence type="predicted"/>